<dbReference type="GO" id="GO:0004066">
    <property type="term" value="F:asparagine synthase (glutamine-hydrolyzing) activity"/>
    <property type="evidence" value="ECO:0007669"/>
    <property type="project" value="UniProtKB-EC"/>
</dbReference>
<dbReference type="InterPro" id="IPR014729">
    <property type="entry name" value="Rossmann-like_a/b/a_fold"/>
</dbReference>
<protein>
    <recommendedName>
        <fullName evidence="2">asparagine synthase (glutamine-hydrolyzing)</fullName>
        <ecNumber evidence="2">6.3.5.4</ecNumber>
    </recommendedName>
</protein>
<dbReference type="SUPFAM" id="SSF52402">
    <property type="entry name" value="Adenine nucleotide alpha hydrolases-like"/>
    <property type="match status" value="1"/>
</dbReference>
<reference evidence="4 5" key="1">
    <citation type="submission" date="2016-10" db="EMBL/GenBank/DDBJ databases">
        <authorList>
            <person name="de Groot N.N."/>
        </authorList>
    </citation>
    <scope>NUCLEOTIDE SEQUENCE [LARGE SCALE GENOMIC DNA]</scope>
    <source>
        <strain evidence="4 5">CGMCC 1.3430</strain>
    </source>
</reference>
<dbReference type="OrthoDB" id="4897717at2"/>
<organism evidence="4 5">
    <name type="scientific">Alkalimonas amylolytica</name>
    <dbReference type="NCBI Taxonomy" id="152573"/>
    <lineage>
        <taxon>Bacteria</taxon>
        <taxon>Pseudomonadati</taxon>
        <taxon>Pseudomonadota</taxon>
        <taxon>Gammaproteobacteria</taxon>
        <taxon>Alkalimonas</taxon>
    </lineage>
</organism>
<dbReference type="PANTHER" id="PTHR43284:SF1">
    <property type="entry name" value="ASPARAGINE SYNTHETASE"/>
    <property type="match status" value="1"/>
</dbReference>
<dbReference type="STRING" id="152573.SAMN04488051_10498"/>
<evidence type="ECO:0000256" key="2">
    <source>
        <dbReference type="ARBA" id="ARBA00012737"/>
    </source>
</evidence>
<dbReference type="Gene3D" id="3.40.50.620">
    <property type="entry name" value="HUPs"/>
    <property type="match status" value="1"/>
</dbReference>
<dbReference type="EMBL" id="FNRM01000004">
    <property type="protein sequence ID" value="SEA58175.1"/>
    <property type="molecule type" value="Genomic_DNA"/>
</dbReference>
<dbReference type="PANTHER" id="PTHR43284">
    <property type="entry name" value="ASPARAGINE SYNTHETASE (GLUTAMINE-HYDROLYZING)"/>
    <property type="match status" value="1"/>
</dbReference>
<evidence type="ECO:0000256" key="3">
    <source>
        <dbReference type="ARBA" id="ARBA00048741"/>
    </source>
</evidence>
<dbReference type="InterPro" id="IPR051786">
    <property type="entry name" value="ASN_synthetase/amidase"/>
</dbReference>
<dbReference type="EC" id="6.3.5.4" evidence="2"/>
<keyword evidence="5" id="KW-1185">Reference proteome</keyword>
<name>A0A1H4CCJ6_ALKAM</name>
<evidence type="ECO:0000313" key="5">
    <source>
        <dbReference type="Proteomes" id="UP000198773"/>
    </source>
</evidence>
<dbReference type="Proteomes" id="UP000198773">
    <property type="component" value="Unassembled WGS sequence"/>
</dbReference>
<comment type="pathway">
    <text evidence="1">Amino-acid biosynthesis; L-asparagine biosynthesis; L-asparagine from L-aspartate (L-Gln route): step 1/1.</text>
</comment>
<evidence type="ECO:0000313" key="4">
    <source>
        <dbReference type="EMBL" id="SEA58175.1"/>
    </source>
</evidence>
<comment type="catalytic activity">
    <reaction evidence="3">
        <text>L-aspartate + L-glutamine + ATP + H2O = L-asparagine + L-glutamate + AMP + diphosphate + H(+)</text>
        <dbReference type="Rhea" id="RHEA:12228"/>
        <dbReference type="ChEBI" id="CHEBI:15377"/>
        <dbReference type="ChEBI" id="CHEBI:15378"/>
        <dbReference type="ChEBI" id="CHEBI:29985"/>
        <dbReference type="ChEBI" id="CHEBI:29991"/>
        <dbReference type="ChEBI" id="CHEBI:30616"/>
        <dbReference type="ChEBI" id="CHEBI:33019"/>
        <dbReference type="ChEBI" id="CHEBI:58048"/>
        <dbReference type="ChEBI" id="CHEBI:58359"/>
        <dbReference type="ChEBI" id="CHEBI:456215"/>
        <dbReference type="EC" id="6.3.5.4"/>
    </reaction>
</comment>
<sequence>METLSALQLGTKQDFLLRLRCQQQRLSFEGEPQGFVGYVLDDQVCDDGVFVRWNYADGHFELSTDRLGLYPVYYMQSEHELLISNSVSMIQREQRLEVNTEAVGIFLRLGFYLGSDTAFRTLHRPTGKLTVSAGDSGIQVKVTRPEPTQVGYQHTTEKYQQLMQQSLAYLREIKQPLYMPLTGGKDSRHIFLSLIRLNIQPDLCYTVSVLAPHYNDDVVIARRLAELFAVPHQTLAPDYCLIQSEYTKNRQTNLETRDHSWAAPAADFFNQAPPGVLLDGFGGDVLSQSSVISAEMHQRYQQADWAGLIKAFLKDNRYFNGWLRKSHHPFIVDEGVLQQRLIAELRSFHQANNPMAQFFFWNRSRRSIAISSIRYLSGQSTAFMPFMQKEMLEFLFTLPVELYFSKAFHSNTISQLGGEASTLPFGGRDVLGGRLTQQQWRLMLSSFLSDLQANPVVSPGKKVKVALQALSSWTDKPQLVRLLFSYRRVAYLRDVVSDQPEPELLEHLA</sequence>
<dbReference type="AlphaFoldDB" id="A0A1H4CCJ6"/>
<gene>
    <name evidence="4" type="ORF">SAMN04488051_10498</name>
</gene>
<dbReference type="RefSeq" id="WP_139243692.1">
    <property type="nucleotide sequence ID" value="NZ_FNRM01000004.1"/>
</dbReference>
<proteinExistence type="predicted"/>
<accession>A0A1H4CCJ6</accession>
<evidence type="ECO:0000256" key="1">
    <source>
        <dbReference type="ARBA" id="ARBA00005187"/>
    </source>
</evidence>